<dbReference type="AlphaFoldDB" id="A0AAI8CKX7"/>
<organism evidence="1 2">
    <name type="scientific">Fervidobacterium islandicum</name>
    <dbReference type="NCBI Taxonomy" id="2423"/>
    <lineage>
        <taxon>Bacteria</taxon>
        <taxon>Thermotogati</taxon>
        <taxon>Thermotogota</taxon>
        <taxon>Thermotogae</taxon>
        <taxon>Thermotogales</taxon>
        <taxon>Fervidobacteriaceae</taxon>
        <taxon>Fervidobacterium</taxon>
    </lineage>
</organism>
<accession>A0AAI8CKX7</accession>
<proteinExistence type="predicted"/>
<name>A0AAI8CKX7_FERIS</name>
<sequence>MAGRYLLIVTLYVVLLFFSSYNLKSYKTFSITTEQPSTYWFSISYDGRFWKVNTAGRIYDIYPDDGKSLLEAAPFVTGFNIDLIQGKIDSPFLKYLPQKIPTGVFEINLKEKYIVTRNSSIVYITDIIDIQSCLNTLALAWQYMDPKKVYLFKNGKIYTIKG</sequence>
<reference evidence="1 2" key="1">
    <citation type="journal article" date="2015" name="Stand. Genomic Sci.">
        <title>Genome sequence of a native-feather degrading extremely thermophilic Eubacterium, Fervidobacterium islandicum AW-1.</title>
        <authorList>
            <person name="Lee Y.J."/>
            <person name="Jeong H."/>
            <person name="Park G.S."/>
            <person name="Kwak Y."/>
            <person name="Lee S.J."/>
            <person name="Lee S.J."/>
            <person name="Park M.K."/>
            <person name="Kim J.Y."/>
            <person name="Kang H.K."/>
            <person name="Shin J.H."/>
            <person name="Lee D.W."/>
        </authorList>
    </citation>
    <scope>NUCLEOTIDE SEQUENCE [LARGE SCALE GENOMIC DNA]</scope>
    <source>
        <strain evidence="1 2">AW-1</strain>
    </source>
</reference>
<dbReference type="Proteomes" id="UP000093740">
    <property type="component" value="Chromosome"/>
</dbReference>
<dbReference type="KEGG" id="fia:NA23_02200"/>
<gene>
    <name evidence="1" type="ORF">NA23_02200</name>
</gene>
<dbReference type="EMBL" id="CP014334">
    <property type="protein sequence ID" value="AMW32230.1"/>
    <property type="molecule type" value="Genomic_DNA"/>
</dbReference>
<protein>
    <submittedName>
        <fullName evidence="1">DUF4894 domain-containing protein</fullName>
    </submittedName>
</protein>
<dbReference type="RefSeq" id="WP_033191272.1">
    <property type="nucleotide sequence ID" value="NZ_CP014334.2"/>
</dbReference>
<evidence type="ECO:0000313" key="2">
    <source>
        <dbReference type="Proteomes" id="UP000093740"/>
    </source>
</evidence>
<keyword evidence="2" id="KW-1185">Reference proteome</keyword>
<evidence type="ECO:0000313" key="1">
    <source>
        <dbReference type="EMBL" id="AMW32230.1"/>
    </source>
</evidence>